<dbReference type="Gene3D" id="3.40.50.720">
    <property type="entry name" value="NAD(P)-binding Rossmann-like Domain"/>
    <property type="match status" value="1"/>
</dbReference>
<dbReference type="InterPro" id="IPR033640">
    <property type="entry name" value="FAR_C"/>
</dbReference>
<dbReference type="EMBL" id="OV725082">
    <property type="protein sequence ID" value="CAH1406257.1"/>
    <property type="molecule type" value="Genomic_DNA"/>
</dbReference>
<dbReference type="SUPFAM" id="SSF51735">
    <property type="entry name" value="NAD(P)-binding Rossmann-fold domains"/>
    <property type="match status" value="1"/>
</dbReference>
<dbReference type="GO" id="GO:0035336">
    <property type="term" value="P:long-chain fatty-acyl-CoA metabolic process"/>
    <property type="evidence" value="ECO:0007669"/>
    <property type="project" value="TreeGrafter"/>
</dbReference>
<comment type="catalytic activity">
    <reaction evidence="4">
        <text>a long-chain fatty acyl-CoA + 2 NADPH + 2 H(+) = a long-chain primary fatty alcohol + 2 NADP(+) + CoA</text>
        <dbReference type="Rhea" id="RHEA:52716"/>
        <dbReference type="ChEBI" id="CHEBI:15378"/>
        <dbReference type="ChEBI" id="CHEBI:57287"/>
        <dbReference type="ChEBI" id="CHEBI:57783"/>
        <dbReference type="ChEBI" id="CHEBI:58349"/>
        <dbReference type="ChEBI" id="CHEBI:77396"/>
        <dbReference type="ChEBI" id="CHEBI:83139"/>
        <dbReference type="EC" id="1.2.1.84"/>
    </reaction>
</comment>
<keyword evidence="3 4" id="KW-0443">Lipid metabolism</keyword>
<evidence type="ECO:0000259" key="6">
    <source>
        <dbReference type="Pfam" id="PF07993"/>
    </source>
</evidence>
<feature type="domain" description="Thioester reductase (TE)" evidence="6">
    <location>
        <begin position="20"/>
        <end position="291"/>
    </location>
</feature>
<comment type="similarity">
    <text evidence="1 4">Belongs to the fatty acyl-CoA reductase family.</text>
</comment>
<keyword evidence="4" id="KW-0521">NADP</keyword>
<evidence type="ECO:0000313" key="7">
    <source>
        <dbReference type="EMBL" id="CAH1406257.1"/>
    </source>
</evidence>
<evidence type="ECO:0000256" key="2">
    <source>
        <dbReference type="ARBA" id="ARBA00022516"/>
    </source>
</evidence>
<evidence type="ECO:0000256" key="1">
    <source>
        <dbReference type="ARBA" id="ARBA00005928"/>
    </source>
</evidence>
<dbReference type="GO" id="GO:0080019">
    <property type="term" value="F:alcohol-forming very long-chain fatty acyl-CoA reductase activity"/>
    <property type="evidence" value="ECO:0007669"/>
    <property type="project" value="InterPro"/>
</dbReference>
<keyword evidence="8" id="KW-1185">Reference proteome</keyword>
<proteinExistence type="inferred from homology"/>
<dbReference type="GO" id="GO:0102965">
    <property type="term" value="F:alcohol-forming long-chain fatty acyl-CoA reductase activity"/>
    <property type="evidence" value="ECO:0007669"/>
    <property type="project" value="UniProtKB-EC"/>
</dbReference>
<dbReference type="GO" id="GO:0005777">
    <property type="term" value="C:peroxisome"/>
    <property type="evidence" value="ECO:0007669"/>
    <property type="project" value="TreeGrafter"/>
</dbReference>
<feature type="domain" description="Fatty acyl-CoA reductase C-terminal" evidence="5">
    <location>
        <begin position="364"/>
        <end position="455"/>
    </location>
</feature>
<evidence type="ECO:0000256" key="3">
    <source>
        <dbReference type="ARBA" id="ARBA00023098"/>
    </source>
</evidence>
<keyword evidence="4" id="KW-0472">Membrane</keyword>
<evidence type="ECO:0000256" key="4">
    <source>
        <dbReference type="RuleBase" id="RU363097"/>
    </source>
</evidence>
<evidence type="ECO:0000313" key="8">
    <source>
        <dbReference type="Proteomes" id="UP001152798"/>
    </source>
</evidence>
<dbReference type="Pfam" id="PF03015">
    <property type="entry name" value="Sterile"/>
    <property type="match status" value="1"/>
</dbReference>
<feature type="transmembrane region" description="Helical" evidence="4">
    <location>
        <begin position="469"/>
        <end position="491"/>
    </location>
</feature>
<gene>
    <name evidence="7" type="ORF">NEZAVI_LOCUS14241</name>
</gene>
<dbReference type="InterPro" id="IPR036291">
    <property type="entry name" value="NAD(P)-bd_dom_sf"/>
</dbReference>
<protein>
    <recommendedName>
        <fullName evidence="4">Fatty acyl-CoA reductase</fullName>
        <ecNumber evidence="4">1.2.1.84</ecNumber>
    </recommendedName>
</protein>
<sequence length="499" mass="57763">MANMKNLTIKEYFEGQSIFITGNTGTMGKVLIEKLLRCCPGVARLYLLIRGKKNISSEERWKAITELPLFDVLKKSNPEALAKVTLIEGDILKDDMDLSEEDKQCLLENVTIVYHMAALVQFSDSMTLALINNTKSTHMLLEFARRMKKLQLFHHVSTAFCNMNVPCDKAIEEVIPATLDWRVIMKLLETQPLILENLKEKLLFGHPNPYTWSKWLTEQIVDEYKIYFPIVITRPASVSSTVRDPFPGWLDSNNGICGFTNAIGFGLLRIAFAKEDNYTDFIPADASINTMIVASWKKYKEPAPERTDVYNSCLIKDIKITGSDYVRLGRPAMVKYPSKHIVWPSHVVMTTNELWYKILFILLQLVPAVLVDLFCLVRNKKRRAVNMTIKSANMLRIYKEFTKRKLGFPNDKFKALNNDIPDEEWDTFNTVYKGLTKEYLISIGYKSIVKYYLKEEINEESMIKNKRRYFWLIVIDEIMIFCFWMFGGYLLTKILGSML</sequence>
<dbReference type="Proteomes" id="UP001152798">
    <property type="component" value="Chromosome 6"/>
</dbReference>
<dbReference type="PANTHER" id="PTHR11011">
    <property type="entry name" value="MALE STERILITY PROTEIN 2-RELATED"/>
    <property type="match status" value="1"/>
</dbReference>
<evidence type="ECO:0000259" key="5">
    <source>
        <dbReference type="Pfam" id="PF03015"/>
    </source>
</evidence>
<dbReference type="InterPro" id="IPR026055">
    <property type="entry name" value="FAR"/>
</dbReference>
<name>A0A9P0MXP9_NEZVI</name>
<keyword evidence="4" id="KW-0812">Transmembrane</keyword>
<dbReference type="OrthoDB" id="6613561at2759"/>
<dbReference type="PANTHER" id="PTHR11011:SF116">
    <property type="entry name" value="FATTY ACYL-COA REDUCTASE CG5065-RELATED"/>
    <property type="match status" value="1"/>
</dbReference>
<comment type="function">
    <text evidence="4">Catalyzes the reduction of fatty acyl-CoA to fatty alcohols.</text>
</comment>
<dbReference type="EC" id="1.2.1.84" evidence="4"/>
<dbReference type="AlphaFoldDB" id="A0A9P0MXP9"/>
<dbReference type="InterPro" id="IPR013120">
    <property type="entry name" value="FAR_NAD-bd"/>
</dbReference>
<feature type="transmembrane region" description="Helical" evidence="4">
    <location>
        <begin position="354"/>
        <end position="377"/>
    </location>
</feature>
<dbReference type="CDD" id="cd05236">
    <property type="entry name" value="FAR-N_SDR_e"/>
    <property type="match status" value="1"/>
</dbReference>
<organism evidence="7 8">
    <name type="scientific">Nezara viridula</name>
    <name type="common">Southern green stink bug</name>
    <name type="synonym">Cimex viridulus</name>
    <dbReference type="NCBI Taxonomy" id="85310"/>
    <lineage>
        <taxon>Eukaryota</taxon>
        <taxon>Metazoa</taxon>
        <taxon>Ecdysozoa</taxon>
        <taxon>Arthropoda</taxon>
        <taxon>Hexapoda</taxon>
        <taxon>Insecta</taxon>
        <taxon>Pterygota</taxon>
        <taxon>Neoptera</taxon>
        <taxon>Paraneoptera</taxon>
        <taxon>Hemiptera</taxon>
        <taxon>Heteroptera</taxon>
        <taxon>Panheteroptera</taxon>
        <taxon>Pentatomomorpha</taxon>
        <taxon>Pentatomoidea</taxon>
        <taxon>Pentatomidae</taxon>
        <taxon>Pentatominae</taxon>
        <taxon>Nezara</taxon>
    </lineage>
</organism>
<reference evidence="7" key="1">
    <citation type="submission" date="2022-01" db="EMBL/GenBank/DDBJ databases">
        <authorList>
            <person name="King R."/>
        </authorList>
    </citation>
    <scope>NUCLEOTIDE SEQUENCE</scope>
</reference>
<accession>A0A9P0MXP9</accession>
<dbReference type="Pfam" id="PF07993">
    <property type="entry name" value="NAD_binding_4"/>
    <property type="match status" value="1"/>
</dbReference>
<keyword evidence="4" id="KW-0560">Oxidoreductase</keyword>
<keyword evidence="4" id="KW-1133">Transmembrane helix</keyword>
<keyword evidence="2 4" id="KW-0444">Lipid biosynthesis</keyword>